<evidence type="ECO:0000256" key="5">
    <source>
        <dbReference type="ARBA" id="ARBA00023098"/>
    </source>
</evidence>
<dbReference type="EMBL" id="CAFABA010000058">
    <property type="protein sequence ID" value="CAB4831464.1"/>
    <property type="molecule type" value="Genomic_DNA"/>
</dbReference>
<dbReference type="PANTHER" id="PTHR43667">
    <property type="entry name" value="CYCLOPROPANE-FATTY-ACYL-PHOSPHOLIPID SYNTHASE"/>
    <property type="match status" value="1"/>
</dbReference>
<feature type="region of interest" description="Disordered" evidence="6">
    <location>
        <begin position="1"/>
        <end position="30"/>
    </location>
</feature>
<dbReference type="EMBL" id="CAFBMH010000163">
    <property type="protein sequence ID" value="CAB4934108.1"/>
    <property type="molecule type" value="Genomic_DNA"/>
</dbReference>
<accession>A0A6J7AF26</accession>
<evidence type="ECO:0000313" key="8">
    <source>
        <dbReference type="EMBL" id="CAB4831464.1"/>
    </source>
</evidence>
<reference evidence="8" key="1">
    <citation type="submission" date="2020-05" db="EMBL/GenBank/DDBJ databases">
        <authorList>
            <person name="Chiriac C."/>
            <person name="Salcher M."/>
            <person name="Ghai R."/>
            <person name="Kavagutti S V."/>
        </authorList>
    </citation>
    <scope>NUCLEOTIDE SEQUENCE</scope>
</reference>
<protein>
    <submittedName>
        <fullName evidence="8">Unannotated protein</fullName>
    </submittedName>
</protein>
<evidence type="ECO:0000313" key="10">
    <source>
        <dbReference type="EMBL" id="CAB5004891.1"/>
    </source>
</evidence>
<sequence>MTTVMPQRTVTTDPLVGPLPSELRSGNGARRRAERAVVRRALGYVDGVELIEDERAPLARPGVERREGSHVLTVRDDRAWSAVARDGSAGLGEGYFRGWWFTDDLVGLLQVFIRNVSRLDDWRKRAHYFTGPIVDPIRKVRRPDPERDRRNVRAHYDLSNEFFAAFLDETMTYSSAVFASPGAPLADASRTKLERLCRKIDLRAEHRTLEIGTGWGSFALHAASNHGVDITTTTVSAAQAAFARRRFAQSGVAERIELLEADYRELRGTFDRLVSIEMIEAVDWRDVPGYFATCERLLAPDGVMGMQAIVIADQRYERARATNDFIKRWVFPGGSLPSITSIANAVTGSSDLRIIDLEDLSAHYAETLHRWRMQLHERWADLPELGVTEELGRLWDFYLAYCEAAFLERHVSVVQLVLARPDWRPDGLSLRPC</sequence>
<dbReference type="InterPro" id="IPR003333">
    <property type="entry name" value="CMAS"/>
</dbReference>
<evidence type="ECO:0000313" key="9">
    <source>
        <dbReference type="EMBL" id="CAB4934108.1"/>
    </source>
</evidence>
<feature type="compositionally biased region" description="Polar residues" evidence="6">
    <location>
        <begin position="1"/>
        <end position="12"/>
    </location>
</feature>
<evidence type="ECO:0000256" key="6">
    <source>
        <dbReference type="SAM" id="MobiDB-lite"/>
    </source>
</evidence>
<comment type="similarity">
    <text evidence="1">Belongs to the CFA/CMAS family.</text>
</comment>
<dbReference type="InterPro" id="IPR029063">
    <property type="entry name" value="SAM-dependent_MTases_sf"/>
</dbReference>
<name>A0A6J7AF26_9ZZZZ</name>
<gene>
    <name evidence="7" type="ORF">UFOPK2754_00303</name>
    <name evidence="8" type="ORF">UFOPK3139_01515</name>
    <name evidence="9" type="ORF">UFOPK3543_02843</name>
    <name evidence="10" type="ORF">UFOPK3967_01893</name>
</gene>
<evidence type="ECO:0000313" key="7">
    <source>
        <dbReference type="EMBL" id="CAB4728283.1"/>
    </source>
</evidence>
<dbReference type="GO" id="GO:0032259">
    <property type="term" value="P:methylation"/>
    <property type="evidence" value="ECO:0007669"/>
    <property type="project" value="UniProtKB-KW"/>
</dbReference>
<keyword evidence="5" id="KW-0443">Lipid metabolism</keyword>
<dbReference type="Pfam" id="PF02353">
    <property type="entry name" value="CMAS"/>
    <property type="match status" value="1"/>
</dbReference>
<evidence type="ECO:0000256" key="2">
    <source>
        <dbReference type="ARBA" id="ARBA00022603"/>
    </source>
</evidence>
<keyword evidence="4" id="KW-0949">S-adenosyl-L-methionine</keyword>
<evidence type="ECO:0000256" key="1">
    <source>
        <dbReference type="ARBA" id="ARBA00010815"/>
    </source>
</evidence>
<dbReference type="InterPro" id="IPR050723">
    <property type="entry name" value="CFA/CMAS"/>
</dbReference>
<dbReference type="CDD" id="cd02440">
    <property type="entry name" value="AdoMet_MTases"/>
    <property type="match status" value="1"/>
</dbReference>
<dbReference type="EMBL" id="CAFBOS010000123">
    <property type="protein sequence ID" value="CAB5004891.1"/>
    <property type="molecule type" value="Genomic_DNA"/>
</dbReference>
<keyword evidence="2" id="KW-0489">Methyltransferase</keyword>
<dbReference type="AlphaFoldDB" id="A0A6J7AF26"/>
<evidence type="ECO:0000256" key="3">
    <source>
        <dbReference type="ARBA" id="ARBA00022679"/>
    </source>
</evidence>
<evidence type="ECO:0000256" key="4">
    <source>
        <dbReference type="ARBA" id="ARBA00022691"/>
    </source>
</evidence>
<dbReference type="GO" id="GO:0008168">
    <property type="term" value="F:methyltransferase activity"/>
    <property type="evidence" value="ECO:0007669"/>
    <property type="project" value="UniProtKB-KW"/>
</dbReference>
<keyword evidence="3" id="KW-0808">Transferase</keyword>
<dbReference type="Gene3D" id="3.40.50.150">
    <property type="entry name" value="Vaccinia Virus protein VP39"/>
    <property type="match status" value="1"/>
</dbReference>
<proteinExistence type="inferred from homology"/>
<dbReference type="PANTHER" id="PTHR43667:SF2">
    <property type="entry name" value="FATTY ACID C-METHYL TRANSFERASE"/>
    <property type="match status" value="1"/>
</dbReference>
<dbReference type="GO" id="GO:0008610">
    <property type="term" value="P:lipid biosynthetic process"/>
    <property type="evidence" value="ECO:0007669"/>
    <property type="project" value="InterPro"/>
</dbReference>
<dbReference type="EMBL" id="CAEZYR010000006">
    <property type="protein sequence ID" value="CAB4728283.1"/>
    <property type="molecule type" value="Genomic_DNA"/>
</dbReference>
<dbReference type="SUPFAM" id="SSF53335">
    <property type="entry name" value="S-adenosyl-L-methionine-dependent methyltransferases"/>
    <property type="match status" value="1"/>
</dbReference>
<organism evidence="8">
    <name type="scientific">freshwater metagenome</name>
    <dbReference type="NCBI Taxonomy" id="449393"/>
    <lineage>
        <taxon>unclassified sequences</taxon>
        <taxon>metagenomes</taxon>
        <taxon>ecological metagenomes</taxon>
    </lineage>
</organism>
<dbReference type="PIRSF" id="PIRSF003085">
    <property type="entry name" value="CMAS"/>
    <property type="match status" value="1"/>
</dbReference>